<dbReference type="Pfam" id="PF01464">
    <property type="entry name" value="SLT"/>
    <property type="match status" value="1"/>
</dbReference>
<gene>
    <name evidence="5" type="ORF">ASAP_2993</name>
</gene>
<feature type="compositionally biased region" description="Low complexity" evidence="2">
    <location>
        <begin position="50"/>
        <end position="68"/>
    </location>
</feature>
<reference evidence="5 6" key="2">
    <citation type="journal article" date="2014" name="PLoS ONE">
        <title>Evolution of mitochondria reconstructed from the energy metabolism of living bacteria.</title>
        <authorList>
            <person name="Degli Esposti M."/>
            <person name="Chouaia B."/>
            <person name="Comandatore F."/>
            <person name="Crotti E."/>
            <person name="Sassera D."/>
            <person name="Lievens P.M."/>
            <person name="Daffonchio D."/>
            <person name="Bandi C."/>
        </authorList>
    </citation>
    <scope>NUCLEOTIDE SEQUENCE [LARGE SCALE GENOMIC DNA]</scope>
    <source>
        <strain evidence="5 6">SF2.1</strain>
    </source>
</reference>
<dbReference type="AlphaFoldDB" id="A0A060QJX9"/>
<evidence type="ECO:0000259" key="4">
    <source>
        <dbReference type="Pfam" id="PF01464"/>
    </source>
</evidence>
<reference evidence="5 6" key="1">
    <citation type="journal article" date="2014" name="Genome Biol. Evol.">
        <title>Acetic acid bacteria genomes reveal functional traits for adaptation to life in insect guts.</title>
        <authorList>
            <person name="Chouaia B."/>
            <person name="Gaiarsa S."/>
            <person name="Crotti E."/>
            <person name="Comandatore F."/>
            <person name="Degli Esposti M."/>
            <person name="Ricci I."/>
            <person name="Alma A."/>
            <person name="Favia G."/>
            <person name="Bandi C."/>
            <person name="Daffonchio D."/>
        </authorList>
    </citation>
    <scope>NUCLEOTIDE SEQUENCE [LARGE SCALE GENOMIC DNA]</scope>
    <source>
        <strain evidence="5 6">SF2.1</strain>
    </source>
</reference>
<comment type="caution">
    <text evidence="5">The sequence shown here is derived from an EMBL/GenBank/DDBJ whole genome shotgun (WGS) entry which is preliminary data.</text>
</comment>
<dbReference type="InterPro" id="IPR023346">
    <property type="entry name" value="Lysozyme-like_dom_sf"/>
</dbReference>
<evidence type="ECO:0000313" key="5">
    <source>
        <dbReference type="EMBL" id="CDG41038.1"/>
    </source>
</evidence>
<dbReference type="EMBL" id="CBLX010000025">
    <property type="protein sequence ID" value="CDG41038.1"/>
    <property type="molecule type" value="Genomic_DNA"/>
</dbReference>
<comment type="similarity">
    <text evidence="1">Belongs to the virb1 family.</text>
</comment>
<protein>
    <recommendedName>
        <fullName evidence="4">Transglycosylase SLT domain-containing protein</fullName>
    </recommendedName>
</protein>
<dbReference type="Gene3D" id="1.10.530.10">
    <property type="match status" value="1"/>
</dbReference>
<feature type="domain" description="Transglycosylase SLT" evidence="4">
    <location>
        <begin position="88"/>
        <end position="195"/>
    </location>
</feature>
<dbReference type="InterPro" id="IPR008258">
    <property type="entry name" value="Transglycosylase_SLT_dom_1"/>
</dbReference>
<dbReference type="RefSeq" id="WP_244442087.1">
    <property type="nucleotide sequence ID" value="NZ_CBLX010000025.1"/>
</dbReference>
<feature type="region of interest" description="Disordered" evidence="2">
    <location>
        <begin position="32"/>
        <end position="68"/>
    </location>
</feature>
<evidence type="ECO:0000256" key="1">
    <source>
        <dbReference type="ARBA" id="ARBA00009387"/>
    </source>
</evidence>
<name>A0A060QJX9_9PROT</name>
<evidence type="ECO:0000313" key="6">
    <source>
        <dbReference type="Proteomes" id="UP000027583"/>
    </source>
</evidence>
<accession>A0A060QJX9</accession>
<feature type="signal peptide" evidence="3">
    <location>
        <begin position="1"/>
        <end position="21"/>
    </location>
</feature>
<organism evidence="5 6">
    <name type="scientific">Asaia bogorensis</name>
    <dbReference type="NCBI Taxonomy" id="91915"/>
    <lineage>
        <taxon>Bacteria</taxon>
        <taxon>Pseudomonadati</taxon>
        <taxon>Pseudomonadota</taxon>
        <taxon>Alphaproteobacteria</taxon>
        <taxon>Acetobacterales</taxon>
        <taxon>Acetobacteraceae</taxon>
        <taxon>Asaia</taxon>
    </lineage>
</organism>
<dbReference type="Proteomes" id="UP000027583">
    <property type="component" value="Unassembled WGS sequence"/>
</dbReference>
<feature type="chain" id="PRO_5001585964" description="Transglycosylase SLT domain-containing protein" evidence="3">
    <location>
        <begin position="22"/>
        <end position="248"/>
    </location>
</feature>
<dbReference type="SUPFAM" id="SSF53955">
    <property type="entry name" value="Lysozyme-like"/>
    <property type="match status" value="1"/>
</dbReference>
<keyword evidence="3" id="KW-0732">Signal</keyword>
<proteinExistence type="inferred from homology"/>
<evidence type="ECO:0000256" key="3">
    <source>
        <dbReference type="SAM" id="SignalP"/>
    </source>
</evidence>
<sequence length="248" mass="24742">MSTSGRTCLVLAIICCAPAQAAPEVIPTIPELGGPHITATGGTTGDAGEGSDTQGSAGTASTSSPWTGSIANSDAMSALQAQSYGSSAIAAAENAGVNPATLAAFGEVESHYQNVGNATSSAQGVWQITQGTWDDTVSEYGLPYTDADRDNPAAQADVASHIIASYSATVSARTGEPATTLQAYGAYMFGPTTGANIAAEKDSSAPLSKYVSATALSNNGMSGWTVGQYYSTMAGRMGSGSSALVQSG</sequence>
<evidence type="ECO:0000256" key="2">
    <source>
        <dbReference type="SAM" id="MobiDB-lite"/>
    </source>
</evidence>